<name>A0ABW0X634_9ACTN</name>
<proteinExistence type="inferred from homology"/>
<accession>A0ABW0X634</accession>
<dbReference type="InterPro" id="IPR013249">
    <property type="entry name" value="RNA_pol_sigma70_r4_t2"/>
</dbReference>
<dbReference type="CDD" id="cd06171">
    <property type="entry name" value="Sigma70_r4"/>
    <property type="match status" value="1"/>
</dbReference>
<dbReference type="InterPro" id="IPR039425">
    <property type="entry name" value="RNA_pol_sigma-70-like"/>
</dbReference>
<dbReference type="PANTHER" id="PTHR43133">
    <property type="entry name" value="RNA POLYMERASE ECF-TYPE SIGMA FACTO"/>
    <property type="match status" value="1"/>
</dbReference>
<dbReference type="EMBL" id="JBHSOF010000026">
    <property type="protein sequence ID" value="MFC5665312.1"/>
    <property type="molecule type" value="Genomic_DNA"/>
</dbReference>
<evidence type="ECO:0000256" key="1">
    <source>
        <dbReference type="ARBA" id="ARBA00010641"/>
    </source>
</evidence>
<keyword evidence="3" id="KW-0731">Sigma factor</keyword>
<gene>
    <name evidence="8" type="ORF">ACFP3U_20305</name>
</gene>
<dbReference type="InterPro" id="IPR007627">
    <property type="entry name" value="RNA_pol_sigma70_r2"/>
</dbReference>
<keyword evidence="4" id="KW-0238">DNA-binding</keyword>
<dbReference type="SUPFAM" id="SSF88946">
    <property type="entry name" value="Sigma2 domain of RNA polymerase sigma factors"/>
    <property type="match status" value="1"/>
</dbReference>
<evidence type="ECO:0000256" key="5">
    <source>
        <dbReference type="ARBA" id="ARBA00023163"/>
    </source>
</evidence>
<protein>
    <submittedName>
        <fullName evidence="8">SigE family RNA polymerase sigma factor</fullName>
    </submittedName>
</protein>
<dbReference type="Pfam" id="PF08281">
    <property type="entry name" value="Sigma70_r4_2"/>
    <property type="match status" value="1"/>
</dbReference>
<dbReference type="RefSeq" id="WP_380227002.1">
    <property type="nucleotide sequence ID" value="NZ_JBHSOF010000026.1"/>
</dbReference>
<dbReference type="NCBIfam" id="TIGR02983">
    <property type="entry name" value="SigE-fam_strep"/>
    <property type="match status" value="1"/>
</dbReference>
<feature type="region of interest" description="Disordered" evidence="6">
    <location>
        <begin position="162"/>
        <end position="186"/>
    </location>
</feature>
<evidence type="ECO:0000256" key="4">
    <source>
        <dbReference type="ARBA" id="ARBA00023125"/>
    </source>
</evidence>
<keyword evidence="9" id="KW-1185">Reference proteome</keyword>
<dbReference type="Proteomes" id="UP001595975">
    <property type="component" value="Unassembled WGS sequence"/>
</dbReference>
<comment type="similarity">
    <text evidence="1">Belongs to the sigma-70 factor family. ECF subfamily.</text>
</comment>
<keyword evidence="2" id="KW-0805">Transcription regulation</keyword>
<evidence type="ECO:0000256" key="3">
    <source>
        <dbReference type="ARBA" id="ARBA00023082"/>
    </source>
</evidence>
<organism evidence="8 9">
    <name type="scientific">Kitasatospora misakiensis</name>
    <dbReference type="NCBI Taxonomy" id="67330"/>
    <lineage>
        <taxon>Bacteria</taxon>
        <taxon>Bacillati</taxon>
        <taxon>Actinomycetota</taxon>
        <taxon>Actinomycetes</taxon>
        <taxon>Kitasatosporales</taxon>
        <taxon>Streptomycetaceae</taxon>
        <taxon>Kitasatospora</taxon>
    </lineage>
</organism>
<dbReference type="SMART" id="SM00421">
    <property type="entry name" value="HTH_LUXR"/>
    <property type="match status" value="1"/>
</dbReference>
<dbReference type="Pfam" id="PF04542">
    <property type="entry name" value="Sigma70_r2"/>
    <property type="match status" value="1"/>
</dbReference>
<evidence type="ECO:0000256" key="2">
    <source>
        <dbReference type="ARBA" id="ARBA00023015"/>
    </source>
</evidence>
<dbReference type="Gene3D" id="1.10.10.10">
    <property type="entry name" value="Winged helix-like DNA-binding domain superfamily/Winged helix DNA-binding domain"/>
    <property type="match status" value="1"/>
</dbReference>
<dbReference type="InterPro" id="IPR014284">
    <property type="entry name" value="RNA_pol_sigma-70_dom"/>
</dbReference>
<dbReference type="PANTHER" id="PTHR43133:SF50">
    <property type="entry name" value="ECF RNA POLYMERASE SIGMA FACTOR SIGM"/>
    <property type="match status" value="1"/>
</dbReference>
<keyword evidence="5" id="KW-0804">Transcription</keyword>
<dbReference type="InterPro" id="IPR000792">
    <property type="entry name" value="Tscrpt_reg_LuxR_C"/>
</dbReference>
<sequence>MKREQRERLDAEFSAFVVGVGPGLIRLAELLTGDPHRARDIVQSALERAYLHWPRITANADDPAAYVRRIVVNQHRDWWRRLRNRELPTDRAPDRPAPADFAEQQAQRALLREALAGLTRRERTVVVLRYYGDLSEAETAAELGIAPGTVKSTLHRALSKLRARPELADRHGGPASHDPSDIEVSV</sequence>
<feature type="domain" description="HTH luxR-type" evidence="7">
    <location>
        <begin position="115"/>
        <end position="171"/>
    </location>
</feature>
<dbReference type="InterPro" id="IPR036388">
    <property type="entry name" value="WH-like_DNA-bd_sf"/>
</dbReference>
<dbReference type="InterPro" id="IPR013325">
    <property type="entry name" value="RNA_pol_sigma_r2"/>
</dbReference>
<dbReference type="InterPro" id="IPR014325">
    <property type="entry name" value="RNA_pol_sigma-E_actinobac"/>
</dbReference>
<dbReference type="NCBIfam" id="TIGR02937">
    <property type="entry name" value="sigma70-ECF"/>
    <property type="match status" value="1"/>
</dbReference>
<comment type="caution">
    <text evidence="8">The sequence shown here is derived from an EMBL/GenBank/DDBJ whole genome shotgun (WGS) entry which is preliminary data.</text>
</comment>
<evidence type="ECO:0000313" key="9">
    <source>
        <dbReference type="Proteomes" id="UP001595975"/>
    </source>
</evidence>
<evidence type="ECO:0000256" key="6">
    <source>
        <dbReference type="SAM" id="MobiDB-lite"/>
    </source>
</evidence>
<dbReference type="Gene3D" id="1.10.1740.10">
    <property type="match status" value="1"/>
</dbReference>
<feature type="compositionally biased region" description="Basic and acidic residues" evidence="6">
    <location>
        <begin position="163"/>
        <end position="172"/>
    </location>
</feature>
<evidence type="ECO:0000313" key="8">
    <source>
        <dbReference type="EMBL" id="MFC5665312.1"/>
    </source>
</evidence>
<evidence type="ECO:0000259" key="7">
    <source>
        <dbReference type="SMART" id="SM00421"/>
    </source>
</evidence>
<reference evidence="9" key="1">
    <citation type="journal article" date="2019" name="Int. J. Syst. Evol. Microbiol.">
        <title>The Global Catalogue of Microorganisms (GCM) 10K type strain sequencing project: providing services to taxonomists for standard genome sequencing and annotation.</title>
        <authorList>
            <consortium name="The Broad Institute Genomics Platform"/>
            <consortium name="The Broad Institute Genome Sequencing Center for Infectious Disease"/>
            <person name="Wu L."/>
            <person name="Ma J."/>
        </authorList>
    </citation>
    <scope>NUCLEOTIDE SEQUENCE [LARGE SCALE GENOMIC DNA]</scope>
    <source>
        <strain evidence="9">CGMCC 4.1437</strain>
    </source>
</reference>
<dbReference type="SUPFAM" id="SSF88659">
    <property type="entry name" value="Sigma3 and sigma4 domains of RNA polymerase sigma factors"/>
    <property type="match status" value="1"/>
</dbReference>
<dbReference type="InterPro" id="IPR013324">
    <property type="entry name" value="RNA_pol_sigma_r3/r4-like"/>
</dbReference>